<name>A0AAD6U2Q1_9AGAR</name>
<evidence type="ECO:0000313" key="1">
    <source>
        <dbReference type="EMBL" id="KAJ7086151.1"/>
    </source>
</evidence>
<keyword evidence="2" id="KW-1185">Reference proteome</keyword>
<dbReference type="AlphaFoldDB" id="A0AAD6U2Q1"/>
<evidence type="ECO:0000313" key="2">
    <source>
        <dbReference type="Proteomes" id="UP001222325"/>
    </source>
</evidence>
<dbReference type="Proteomes" id="UP001222325">
    <property type="component" value="Unassembled WGS sequence"/>
</dbReference>
<accession>A0AAD6U2Q1</accession>
<gene>
    <name evidence="1" type="ORF">B0H15DRAFT_987512</name>
</gene>
<organism evidence="1 2">
    <name type="scientific">Mycena belliarum</name>
    <dbReference type="NCBI Taxonomy" id="1033014"/>
    <lineage>
        <taxon>Eukaryota</taxon>
        <taxon>Fungi</taxon>
        <taxon>Dikarya</taxon>
        <taxon>Basidiomycota</taxon>
        <taxon>Agaricomycotina</taxon>
        <taxon>Agaricomycetes</taxon>
        <taxon>Agaricomycetidae</taxon>
        <taxon>Agaricales</taxon>
        <taxon>Marasmiineae</taxon>
        <taxon>Mycenaceae</taxon>
        <taxon>Mycena</taxon>
    </lineage>
</organism>
<dbReference type="EMBL" id="JARJCN010000032">
    <property type="protein sequence ID" value="KAJ7086151.1"/>
    <property type="molecule type" value="Genomic_DNA"/>
</dbReference>
<proteinExistence type="predicted"/>
<reference evidence="1" key="1">
    <citation type="submission" date="2023-03" db="EMBL/GenBank/DDBJ databases">
        <title>Massive genome expansion in bonnet fungi (Mycena s.s.) driven by repeated elements and novel gene families across ecological guilds.</title>
        <authorList>
            <consortium name="Lawrence Berkeley National Laboratory"/>
            <person name="Harder C.B."/>
            <person name="Miyauchi S."/>
            <person name="Viragh M."/>
            <person name="Kuo A."/>
            <person name="Thoen E."/>
            <person name="Andreopoulos B."/>
            <person name="Lu D."/>
            <person name="Skrede I."/>
            <person name="Drula E."/>
            <person name="Henrissat B."/>
            <person name="Morin E."/>
            <person name="Kohler A."/>
            <person name="Barry K."/>
            <person name="LaButti K."/>
            <person name="Morin E."/>
            <person name="Salamov A."/>
            <person name="Lipzen A."/>
            <person name="Mereny Z."/>
            <person name="Hegedus B."/>
            <person name="Baldrian P."/>
            <person name="Stursova M."/>
            <person name="Weitz H."/>
            <person name="Taylor A."/>
            <person name="Grigoriev I.V."/>
            <person name="Nagy L.G."/>
            <person name="Martin F."/>
            <person name="Kauserud H."/>
        </authorList>
    </citation>
    <scope>NUCLEOTIDE SEQUENCE</scope>
    <source>
        <strain evidence="1">CBHHK173m</strain>
    </source>
</reference>
<comment type="caution">
    <text evidence="1">The sequence shown here is derived from an EMBL/GenBank/DDBJ whole genome shotgun (WGS) entry which is preliminary data.</text>
</comment>
<sequence length="202" mass="22978">MTQTRPSSRPPQSTGLQYPSLLMLMSRYSRIRLPKHQVRSVERPGLRMTLAAAYNIRVEEQPLEDFKFFNVSPVQAPGPSTRRPGLNRSFSTITSSRSARACPSLSTVPAAARKRTSVFLLLVQQHKYREKYANPEPQDIAAFQCNDFTCEPLCLQALRLWTTCIRATGVMRGTSQLLQDRGAQRRRETRCRTGAFDRYLPS</sequence>
<protein>
    <submittedName>
        <fullName evidence="1">Uncharacterized protein</fullName>
    </submittedName>
</protein>